<dbReference type="AlphaFoldDB" id="A0AAN8X3Q9"/>
<feature type="region of interest" description="Disordered" evidence="1">
    <location>
        <begin position="1"/>
        <end position="70"/>
    </location>
</feature>
<organism evidence="2 3">
    <name type="scientific">Halocaridina rubra</name>
    <name type="common">Hawaiian red shrimp</name>
    <dbReference type="NCBI Taxonomy" id="373956"/>
    <lineage>
        <taxon>Eukaryota</taxon>
        <taxon>Metazoa</taxon>
        <taxon>Ecdysozoa</taxon>
        <taxon>Arthropoda</taxon>
        <taxon>Crustacea</taxon>
        <taxon>Multicrustacea</taxon>
        <taxon>Malacostraca</taxon>
        <taxon>Eumalacostraca</taxon>
        <taxon>Eucarida</taxon>
        <taxon>Decapoda</taxon>
        <taxon>Pleocyemata</taxon>
        <taxon>Caridea</taxon>
        <taxon>Atyoidea</taxon>
        <taxon>Atyidae</taxon>
        <taxon>Halocaridina</taxon>
    </lineage>
</organism>
<dbReference type="EMBL" id="JAXCGZ010014366">
    <property type="protein sequence ID" value="KAK7071525.1"/>
    <property type="molecule type" value="Genomic_DNA"/>
</dbReference>
<protein>
    <submittedName>
        <fullName evidence="2">Uncharacterized protein</fullName>
    </submittedName>
</protein>
<evidence type="ECO:0000256" key="1">
    <source>
        <dbReference type="SAM" id="MobiDB-lite"/>
    </source>
</evidence>
<sequence length="125" mass="13663">MLSRLKKRVELRKSEKKSVKFNSSPSASSTTATGKETQRTVSSSDKTKDGSLSKRHSCPAPSQGEISGSLRGRFQVQSVIEVIPGDGVDGRNDIFYGENFLLQGILSNPINSIEEFATERNLTTK</sequence>
<accession>A0AAN8X3Q9</accession>
<reference evidence="2 3" key="1">
    <citation type="submission" date="2023-11" db="EMBL/GenBank/DDBJ databases">
        <title>Halocaridina rubra genome assembly.</title>
        <authorList>
            <person name="Smith C."/>
        </authorList>
    </citation>
    <scope>NUCLEOTIDE SEQUENCE [LARGE SCALE GENOMIC DNA]</scope>
    <source>
        <strain evidence="2">EP-1</strain>
        <tissue evidence="2">Whole</tissue>
    </source>
</reference>
<feature type="compositionally biased region" description="Basic residues" evidence="1">
    <location>
        <begin position="1"/>
        <end position="10"/>
    </location>
</feature>
<comment type="caution">
    <text evidence="2">The sequence shown here is derived from an EMBL/GenBank/DDBJ whole genome shotgun (WGS) entry which is preliminary data.</text>
</comment>
<evidence type="ECO:0000313" key="2">
    <source>
        <dbReference type="EMBL" id="KAK7071525.1"/>
    </source>
</evidence>
<gene>
    <name evidence="2" type="ORF">SK128_013017</name>
</gene>
<feature type="compositionally biased region" description="Low complexity" evidence="1">
    <location>
        <begin position="23"/>
        <end position="33"/>
    </location>
</feature>
<evidence type="ECO:0000313" key="3">
    <source>
        <dbReference type="Proteomes" id="UP001381693"/>
    </source>
</evidence>
<proteinExistence type="predicted"/>
<dbReference type="Proteomes" id="UP001381693">
    <property type="component" value="Unassembled WGS sequence"/>
</dbReference>
<keyword evidence="3" id="KW-1185">Reference proteome</keyword>
<name>A0AAN8X3Q9_HALRR</name>